<dbReference type="AlphaFoldDB" id="A0A520XFI0"/>
<proteinExistence type="inferred from homology"/>
<comment type="caution">
    <text evidence="4">The sequence shown here is derived from an EMBL/GenBank/DDBJ whole genome shotgun (WGS) entry which is preliminary data.</text>
</comment>
<dbReference type="PRINTS" id="PR01438">
    <property type="entry name" value="UNVRSLSTRESS"/>
</dbReference>
<evidence type="ECO:0000256" key="2">
    <source>
        <dbReference type="PIRNR" id="PIRNR006276"/>
    </source>
</evidence>
<dbReference type="GO" id="GO:0005737">
    <property type="term" value="C:cytoplasm"/>
    <property type="evidence" value="ECO:0007669"/>
    <property type="project" value="UniProtKB-SubCell"/>
</dbReference>
<keyword evidence="2" id="KW-0963">Cytoplasm</keyword>
<dbReference type="Proteomes" id="UP000322454">
    <property type="component" value="Unassembled WGS sequence"/>
</dbReference>
<dbReference type="InterPro" id="IPR014729">
    <property type="entry name" value="Rossmann-like_a/b/a_fold"/>
</dbReference>
<dbReference type="CDD" id="cd00293">
    <property type="entry name" value="USP-like"/>
    <property type="match status" value="1"/>
</dbReference>
<comment type="subcellular location">
    <subcellularLocation>
        <location evidence="2">Cytoplasm</location>
    </subcellularLocation>
</comment>
<name>A0A520XFI0_9DELT</name>
<dbReference type="Gene3D" id="3.40.50.620">
    <property type="entry name" value="HUPs"/>
    <property type="match status" value="1"/>
</dbReference>
<dbReference type="PIRSF" id="PIRSF006276">
    <property type="entry name" value="UspA"/>
    <property type="match status" value="1"/>
</dbReference>
<accession>A0A520XFI0</accession>
<sequence length="148" mass="16078">MFKKILCPVDFSDTSMDAANNAIQFASEIKAEITFVHVVDIQTLQNIADLSGGGINDLDLLVEEEKPVLSKLKDEAEKRGVKVNTVLTHGEPVNVVLNEIKSGGFDLIVMGTHGKKGLTRLVLGSMAESIVRQSQIPVLLYHCTGEKC</sequence>
<evidence type="ECO:0000256" key="1">
    <source>
        <dbReference type="ARBA" id="ARBA00008791"/>
    </source>
</evidence>
<gene>
    <name evidence="4" type="ORF">EVJ48_03195</name>
</gene>
<comment type="similarity">
    <text evidence="1 2">Belongs to the universal stress protein A family.</text>
</comment>
<dbReference type="PANTHER" id="PTHR46268">
    <property type="entry name" value="STRESS RESPONSE PROTEIN NHAX"/>
    <property type="match status" value="1"/>
</dbReference>
<feature type="domain" description="UspA" evidence="3">
    <location>
        <begin position="1"/>
        <end position="141"/>
    </location>
</feature>
<dbReference type="InterPro" id="IPR006016">
    <property type="entry name" value="UspA"/>
</dbReference>
<organism evidence="4 5">
    <name type="scientific">Candidatus Acidulodesulfobacterium acidiphilum</name>
    <dbReference type="NCBI Taxonomy" id="2597224"/>
    <lineage>
        <taxon>Bacteria</taxon>
        <taxon>Deltaproteobacteria</taxon>
        <taxon>Candidatus Acidulodesulfobacterales</taxon>
        <taxon>Candidatus Acidulodesulfobacterium</taxon>
    </lineage>
</organism>
<dbReference type="PANTHER" id="PTHR46268:SF6">
    <property type="entry name" value="UNIVERSAL STRESS PROTEIN UP12"/>
    <property type="match status" value="1"/>
</dbReference>
<dbReference type="InterPro" id="IPR006015">
    <property type="entry name" value="Universal_stress_UspA"/>
</dbReference>
<dbReference type="Pfam" id="PF00582">
    <property type="entry name" value="Usp"/>
    <property type="match status" value="1"/>
</dbReference>
<evidence type="ECO:0000313" key="4">
    <source>
        <dbReference type="EMBL" id="RZV39940.1"/>
    </source>
</evidence>
<reference evidence="4 5" key="1">
    <citation type="submission" date="2019-01" db="EMBL/GenBank/DDBJ databases">
        <title>Insights into ecological role of a new deltaproteobacterial order Candidatus Sinidesulfobacterales (Sva0485) by metagenomics and metatranscriptomics.</title>
        <authorList>
            <person name="Tan S."/>
            <person name="Liu J."/>
            <person name="Fang Y."/>
            <person name="Hedlund B."/>
            <person name="Lian Z.-H."/>
            <person name="Huang L.-Y."/>
            <person name="Li J.-T."/>
            <person name="Huang L.-N."/>
            <person name="Li W.-J."/>
            <person name="Jiang H.-C."/>
            <person name="Dong H.-L."/>
            <person name="Shu W.-S."/>
        </authorList>
    </citation>
    <scope>NUCLEOTIDE SEQUENCE [LARGE SCALE GENOMIC DNA]</scope>
    <source>
        <strain evidence="4">AP4</strain>
    </source>
</reference>
<protein>
    <recommendedName>
        <fullName evidence="2">Universal stress protein</fullName>
    </recommendedName>
</protein>
<evidence type="ECO:0000313" key="5">
    <source>
        <dbReference type="Proteomes" id="UP000322454"/>
    </source>
</evidence>
<dbReference type="EMBL" id="SHMQ01000005">
    <property type="protein sequence ID" value="RZV39940.1"/>
    <property type="molecule type" value="Genomic_DNA"/>
</dbReference>
<dbReference type="SUPFAM" id="SSF52402">
    <property type="entry name" value="Adenine nucleotide alpha hydrolases-like"/>
    <property type="match status" value="1"/>
</dbReference>
<evidence type="ECO:0000259" key="3">
    <source>
        <dbReference type="Pfam" id="PF00582"/>
    </source>
</evidence>